<feature type="transmembrane region" description="Helical" evidence="1">
    <location>
        <begin position="46"/>
        <end position="67"/>
    </location>
</feature>
<dbReference type="InterPro" id="IPR013099">
    <property type="entry name" value="K_chnl_dom"/>
</dbReference>
<dbReference type="SUPFAM" id="SSF81324">
    <property type="entry name" value="Voltage-gated potassium channels"/>
    <property type="match status" value="1"/>
</dbReference>
<organism evidence="3 4">
    <name type="scientific">Streptomyces cellulosae</name>
    <dbReference type="NCBI Taxonomy" id="1968"/>
    <lineage>
        <taxon>Bacteria</taxon>
        <taxon>Bacillati</taxon>
        <taxon>Actinomycetota</taxon>
        <taxon>Actinomycetes</taxon>
        <taxon>Kitasatosporales</taxon>
        <taxon>Streptomycetaceae</taxon>
        <taxon>Streptomyces</taxon>
    </lineage>
</organism>
<gene>
    <name evidence="3" type="ORF">ACIA8P_07245</name>
</gene>
<proteinExistence type="predicted"/>
<protein>
    <submittedName>
        <fullName evidence="3">Potassium channel family protein</fullName>
    </submittedName>
</protein>
<sequence length="190" mass="20573">MKRPRQTEFFHVPRRRLLLSAARSSVAVILSVVVYCLVPLDRELDIGTAIALVVTLVLFAGVVAWQVRTIMRSGHPRLRAVETLATGGPIFLIIFSAAYVLLSKNQAESFSETLGRDDALYFTVTVFATVGFGDIVPVTGAARILTMAQMLADVVLVGMIARILLSAVRIAEDARSEGSREPPDSEESGS</sequence>
<dbReference type="GO" id="GO:0034220">
    <property type="term" value="P:monoatomic ion transmembrane transport"/>
    <property type="evidence" value="ECO:0007669"/>
    <property type="project" value="UniProtKB-KW"/>
</dbReference>
<comment type="caution">
    <text evidence="3">The sequence shown here is derived from an EMBL/GenBank/DDBJ whole genome shotgun (WGS) entry which is preliminary data.</text>
</comment>
<name>A0ABW7XX86_STRCE</name>
<keyword evidence="4" id="KW-1185">Reference proteome</keyword>
<keyword evidence="3" id="KW-0406">Ion transport</keyword>
<dbReference type="EMBL" id="JBITDC010000002">
    <property type="protein sequence ID" value="MFI5674449.1"/>
    <property type="molecule type" value="Genomic_DNA"/>
</dbReference>
<feature type="domain" description="Potassium channel" evidence="2">
    <location>
        <begin position="90"/>
        <end position="168"/>
    </location>
</feature>
<keyword evidence="1" id="KW-0472">Membrane</keyword>
<evidence type="ECO:0000256" key="1">
    <source>
        <dbReference type="SAM" id="Phobius"/>
    </source>
</evidence>
<dbReference type="Pfam" id="PF07885">
    <property type="entry name" value="Ion_trans_2"/>
    <property type="match status" value="1"/>
</dbReference>
<evidence type="ECO:0000259" key="2">
    <source>
        <dbReference type="Pfam" id="PF07885"/>
    </source>
</evidence>
<evidence type="ECO:0000313" key="3">
    <source>
        <dbReference type="EMBL" id="MFI5674449.1"/>
    </source>
</evidence>
<keyword evidence="3" id="KW-0407">Ion channel</keyword>
<accession>A0ABW7XX86</accession>
<feature type="transmembrane region" description="Helical" evidence="1">
    <location>
        <begin position="21"/>
        <end position="40"/>
    </location>
</feature>
<keyword evidence="1" id="KW-1133">Transmembrane helix</keyword>
<dbReference type="RefSeq" id="WP_398655377.1">
    <property type="nucleotide sequence ID" value="NZ_JBITDC010000002.1"/>
</dbReference>
<dbReference type="Gene3D" id="1.10.287.70">
    <property type="match status" value="1"/>
</dbReference>
<dbReference type="Proteomes" id="UP001612415">
    <property type="component" value="Unassembled WGS sequence"/>
</dbReference>
<feature type="transmembrane region" description="Helical" evidence="1">
    <location>
        <begin position="79"/>
        <end position="99"/>
    </location>
</feature>
<keyword evidence="3" id="KW-0813">Transport</keyword>
<reference evidence="3 4" key="1">
    <citation type="submission" date="2024-10" db="EMBL/GenBank/DDBJ databases">
        <title>The Natural Products Discovery Center: Release of the First 8490 Sequenced Strains for Exploring Actinobacteria Biosynthetic Diversity.</title>
        <authorList>
            <person name="Kalkreuter E."/>
            <person name="Kautsar S.A."/>
            <person name="Yang D."/>
            <person name="Bader C.D."/>
            <person name="Teijaro C.N."/>
            <person name="Fluegel L."/>
            <person name="Davis C.M."/>
            <person name="Simpson J.R."/>
            <person name="Lauterbach L."/>
            <person name="Steele A.D."/>
            <person name="Gui C."/>
            <person name="Meng S."/>
            <person name="Li G."/>
            <person name="Viehrig K."/>
            <person name="Ye F."/>
            <person name="Su P."/>
            <person name="Kiefer A.F."/>
            <person name="Nichols A."/>
            <person name="Cepeda A.J."/>
            <person name="Yan W."/>
            <person name="Fan B."/>
            <person name="Jiang Y."/>
            <person name="Adhikari A."/>
            <person name="Zheng C.-J."/>
            <person name="Schuster L."/>
            <person name="Cowan T.M."/>
            <person name="Smanski M.J."/>
            <person name="Chevrette M.G."/>
            <person name="De Carvalho L.P.S."/>
            <person name="Shen B."/>
        </authorList>
    </citation>
    <scope>NUCLEOTIDE SEQUENCE [LARGE SCALE GENOMIC DNA]</scope>
    <source>
        <strain evidence="3 4">NPDC051599</strain>
    </source>
</reference>
<evidence type="ECO:0000313" key="4">
    <source>
        <dbReference type="Proteomes" id="UP001612415"/>
    </source>
</evidence>
<feature type="transmembrane region" description="Helical" evidence="1">
    <location>
        <begin position="119"/>
        <end position="138"/>
    </location>
</feature>
<keyword evidence="1" id="KW-0812">Transmembrane</keyword>